<keyword evidence="1" id="KW-0496">Mitochondrion</keyword>
<name>A0A8K1MES6_9PEZI</name>
<accession>A0A8K1MES6</accession>
<evidence type="ECO:0000313" key="1">
    <source>
        <dbReference type="EMBL" id="UBU98434.1"/>
    </source>
</evidence>
<sequence length="106" mass="11203">MAIGHFAAQHALGLLAFLNNIKPKSKTDDEFHLCFVCLYPPTLPPHLTPHLSPPPLASVSRREEAPSMTKAALSYLPYFIGKKVLHAAKMWVGGGGGGEGGGGVGR</sequence>
<gene>
    <name evidence="1" type="primary">orf106D</name>
</gene>
<dbReference type="AlphaFoldDB" id="A0A8K1MES6"/>
<reference evidence="1" key="1">
    <citation type="submission" date="2021-01" db="EMBL/GenBank/DDBJ databases">
        <authorList>
            <person name="Sun H.-H."/>
            <person name="Zhang S."/>
            <person name="Zhang Y.-J."/>
        </authorList>
    </citation>
    <scope>NUCLEOTIDE SEQUENCE</scope>
    <source>
        <strain evidence="1">CMM1</strain>
    </source>
</reference>
<protein>
    <submittedName>
        <fullName evidence="1">Uncharacterized protein</fullName>
    </submittedName>
</protein>
<proteinExistence type="predicted"/>
<dbReference type="GeneID" id="68665095"/>
<dbReference type="EMBL" id="MW538937">
    <property type="protein sequence ID" value="UBU98434.1"/>
    <property type="molecule type" value="Genomic_DNA"/>
</dbReference>
<geneLocation type="mitochondrion" evidence="1"/>
<organism evidence="1">
    <name type="scientific">Morchella brunnea</name>
    <dbReference type="NCBI Taxonomy" id="1174671"/>
    <lineage>
        <taxon>Eukaryota</taxon>
        <taxon>Fungi</taxon>
        <taxon>Dikarya</taxon>
        <taxon>Ascomycota</taxon>
        <taxon>Pezizomycotina</taxon>
        <taxon>Pezizomycetes</taxon>
        <taxon>Pezizales</taxon>
        <taxon>Morchellaceae</taxon>
        <taxon>Morchella</taxon>
    </lineage>
</organism>
<dbReference type="RefSeq" id="YP_010218621.1">
    <property type="nucleotide sequence ID" value="NC_058917.1"/>
</dbReference>